<dbReference type="InterPro" id="IPR048670">
    <property type="entry name" value="IF5A-like_N"/>
</dbReference>
<dbReference type="InterPro" id="IPR014722">
    <property type="entry name" value="Rib_uL2_dom2"/>
</dbReference>
<organism evidence="4 5">
    <name type="scientific">Pseudocohnilembus persalinus</name>
    <name type="common">Ciliate</name>
    <dbReference type="NCBI Taxonomy" id="266149"/>
    <lineage>
        <taxon>Eukaryota</taxon>
        <taxon>Sar</taxon>
        <taxon>Alveolata</taxon>
        <taxon>Ciliophora</taxon>
        <taxon>Intramacronucleata</taxon>
        <taxon>Oligohymenophorea</taxon>
        <taxon>Scuticociliatia</taxon>
        <taxon>Philasterida</taxon>
        <taxon>Pseudocohnilembidae</taxon>
        <taxon>Pseudocohnilembus</taxon>
    </lineage>
</organism>
<dbReference type="GO" id="GO:0045901">
    <property type="term" value="P:positive regulation of translational elongation"/>
    <property type="evidence" value="ECO:0007669"/>
    <property type="project" value="InterPro"/>
</dbReference>
<protein>
    <submittedName>
        <fullName evidence="4">Translation protein SH3-like domain</fullName>
    </submittedName>
</protein>
<dbReference type="InterPro" id="IPR008991">
    <property type="entry name" value="Translation_prot_SH3-like_sf"/>
</dbReference>
<feature type="domain" description="Translation initiation factor 5A-like N-terminal" evidence="3">
    <location>
        <begin position="65"/>
        <end position="123"/>
    </location>
</feature>
<feature type="compositionally biased region" description="Basic residues" evidence="2">
    <location>
        <begin position="13"/>
        <end position="23"/>
    </location>
</feature>
<keyword evidence="5" id="KW-1185">Reference proteome</keyword>
<sequence>MQSEKLQKELLKKQKKLEKKQQRKEKAQEKVDKILDKKDESQNQDQDISQKQVNLINDENYTFLEVAGKLKVGQFIMLKDNQKPCKIVEMSFSKAGKHGSAKISFTGIDIISNKKYYDFFPSQSHVQCPFVEKIEALLADYQFREKFNYLENQSKKQVESKENDEEKNLEKIEKNDESTENSDNDSEFQIDLNDLQQVQSKYLFIKVQGEKKYQREFYVKGENESPFILCSKQFVQNTVQFVQNQTQHSNCQFRIIPVLHFSKQLDIQAKLEKRKKFYNALEQYEKNDYLELVEKEQKENAKLIEEMDGKTLNLGVQFYLEHCKSKQVLGIICQNSSQIKDEDEFVLKHEETPQNEALFQFLPYFKDLGEGKVEEAKYGQKYKLCINLQSYSQGKLYLGLKQNQQVPLFLPSINSALPVVVNMKINNKKKLEKIIQSGDYLTLNFKNKQFMCIGQEGELLQDNSYLNRDIVWKIEKIDSNNNICQGEICFTDNVRFKHQRTLSYLAVNYNDKDQNQNNFCDMEQNLYDGDHIINDKNENSFVSDNEINQIEINLQNARDNLDHLLNYLYTNNTSQMAIYQEIQANKQKIKSLVKDEVIDAIFELIVVTCENKVQLYQEVDFLKRHQ</sequence>
<evidence type="ECO:0000256" key="2">
    <source>
        <dbReference type="SAM" id="MobiDB-lite"/>
    </source>
</evidence>
<feature type="region of interest" description="Disordered" evidence="2">
    <location>
        <begin position="154"/>
        <end position="186"/>
    </location>
</feature>
<dbReference type="PANTHER" id="PTHR11673">
    <property type="entry name" value="TRANSLATION INITIATION FACTOR 5A FAMILY MEMBER"/>
    <property type="match status" value="1"/>
</dbReference>
<dbReference type="SUPFAM" id="SSF50104">
    <property type="entry name" value="Translation proteins SH3-like domain"/>
    <property type="match status" value="1"/>
</dbReference>
<dbReference type="Proteomes" id="UP000054937">
    <property type="component" value="Unassembled WGS sequence"/>
</dbReference>
<reference evidence="4 5" key="1">
    <citation type="journal article" date="2015" name="Sci. Rep.">
        <title>Genome of the facultative scuticociliatosis pathogen Pseudocohnilembus persalinus provides insight into its virulence through horizontal gene transfer.</title>
        <authorList>
            <person name="Xiong J."/>
            <person name="Wang G."/>
            <person name="Cheng J."/>
            <person name="Tian M."/>
            <person name="Pan X."/>
            <person name="Warren A."/>
            <person name="Jiang C."/>
            <person name="Yuan D."/>
            <person name="Miao W."/>
        </authorList>
    </citation>
    <scope>NUCLEOTIDE SEQUENCE [LARGE SCALE GENOMIC DNA]</scope>
    <source>
        <strain evidence="4">36N120E</strain>
    </source>
</reference>
<comment type="caution">
    <text evidence="4">The sequence shown here is derived from an EMBL/GenBank/DDBJ whole genome shotgun (WGS) entry which is preliminary data.</text>
</comment>
<feature type="region of interest" description="Disordered" evidence="2">
    <location>
        <begin position="1"/>
        <end position="48"/>
    </location>
</feature>
<keyword evidence="1" id="KW-0175">Coiled coil</keyword>
<dbReference type="GO" id="GO:0043022">
    <property type="term" value="F:ribosome binding"/>
    <property type="evidence" value="ECO:0007669"/>
    <property type="project" value="InterPro"/>
</dbReference>
<feature type="compositionally biased region" description="Basic and acidic residues" evidence="2">
    <location>
        <begin position="24"/>
        <end position="41"/>
    </location>
</feature>
<dbReference type="Gene3D" id="2.30.30.30">
    <property type="match status" value="1"/>
</dbReference>
<evidence type="ECO:0000313" key="5">
    <source>
        <dbReference type="Proteomes" id="UP000054937"/>
    </source>
</evidence>
<dbReference type="GO" id="GO:0003723">
    <property type="term" value="F:RNA binding"/>
    <property type="evidence" value="ECO:0007669"/>
    <property type="project" value="InterPro"/>
</dbReference>
<evidence type="ECO:0000256" key="1">
    <source>
        <dbReference type="SAM" id="Coils"/>
    </source>
</evidence>
<feature type="compositionally biased region" description="Basic and acidic residues" evidence="2">
    <location>
        <begin position="1"/>
        <end position="12"/>
    </location>
</feature>
<gene>
    <name evidence="4" type="ORF">PPERSA_10148</name>
</gene>
<proteinExistence type="predicted"/>
<dbReference type="InterPro" id="IPR001884">
    <property type="entry name" value="IF5A-like"/>
</dbReference>
<dbReference type="GO" id="GO:0003746">
    <property type="term" value="F:translation elongation factor activity"/>
    <property type="evidence" value="ECO:0007669"/>
    <property type="project" value="InterPro"/>
</dbReference>
<dbReference type="InParanoid" id="A0A0V0QLD3"/>
<dbReference type="OrthoDB" id="436535at2759"/>
<accession>A0A0V0QLD3</accession>
<dbReference type="Gene3D" id="2.80.10.50">
    <property type="match status" value="1"/>
</dbReference>
<dbReference type="EMBL" id="LDAU01000144">
    <property type="protein sequence ID" value="KRX03067.1"/>
    <property type="molecule type" value="Genomic_DNA"/>
</dbReference>
<feature type="coiled-coil region" evidence="1">
    <location>
        <begin position="267"/>
        <end position="313"/>
    </location>
</feature>
<dbReference type="AlphaFoldDB" id="A0A0V0QLD3"/>
<name>A0A0V0QLD3_PSEPJ</name>
<dbReference type="Pfam" id="PF21485">
    <property type="entry name" value="IF5A-like_N"/>
    <property type="match status" value="1"/>
</dbReference>
<evidence type="ECO:0000259" key="3">
    <source>
        <dbReference type="Pfam" id="PF21485"/>
    </source>
</evidence>
<feature type="compositionally biased region" description="Basic and acidic residues" evidence="2">
    <location>
        <begin position="154"/>
        <end position="177"/>
    </location>
</feature>
<evidence type="ECO:0000313" key="4">
    <source>
        <dbReference type="EMBL" id="KRX03067.1"/>
    </source>
</evidence>